<proteinExistence type="predicted"/>
<dbReference type="EMBL" id="CAAALY010021956">
    <property type="protein sequence ID" value="VEL14677.1"/>
    <property type="molecule type" value="Genomic_DNA"/>
</dbReference>
<accession>A0A3S4ZLM8</accession>
<evidence type="ECO:0000313" key="2">
    <source>
        <dbReference type="EMBL" id="VEL14677.1"/>
    </source>
</evidence>
<organism evidence="2 3">
    <name type="scientific">Protopolystoma xenopodis</name>
    <dbReference type="NCBI Taxonomy" id="117903"/>
    <lineage>
        <taxon>Eukaryota</taxon>
        <taxon>Metazoa</taxon>
        <taxon>Spiralia</taxon>
        <taxon>Lophotrochozoa</taxon>
        <taxon>Platyhelminthes</taxon>
        <taxon>Monogenea</taxon>
        <taxon>Polyopisthocotylea</taxon>
        <taxon>Polystomatidea</taxon>
        <taxon>Polystomatidae</taxon>
        <taxon>Protopolystoma</taxon>
    </lineage>
</organism>
<feature type="compositionally biased region" description="Gly residues" evidence="1">
    <location>
        <begin position="105"/>
        <end position="117"/>
    </location>
</feature>
<evidence type="ECO:0000256" key="1">
    <source>
        <dbReference type="SAM" id="MobiDB-lite"/>
    </source>
</evidence>
<gene>
    <name evidence="2" type="ORF">PXEA_LOCUS8117</name>
</gene>
<reference evidence="2" key="1">
    <citation type="submission" date="2018-11" db="EMBL/GenBank/DDBJ databases">
        <authorList>
            <consortium name="Pathogen Informatics"/>
        </authorList>
    </citation>
    <scope>NUCLEOTIDE SEQUENCE</scope>
</reference>
<feature type="compositionally biased region" description="Acidic residues" evidence="1">
    <location>
        <begin position="227"/>
        <end position="237"/>
    </location>
</feature>
<feature type="region of interest" description="Disordered" evidence="1">
    <location>
        <begin position="198"/>
        <end position="239"/>
    </location>
</feature>
<dbReference type="Proteomes" id="UP000784294">
    <property type="component" value="Unassembled WGS sequence"/>
</dbReference>
<protein>
    <submittedName>
        <fullName evidence="2">Uncharacterized protein</fullName>
    </submittedName>
</protein>
<dbReference type="AlphaFoldDB" id="A0A3S4ZLM8"/>
<keyword evidence="3" id="KW-1185">Reference proteome</keyword>
<name>A0A3S4ZLM8_9PLAT</name>
<evidence type="ECO:0000313" key="3">
    <source>
        <dbReference type="Proteomes" id="UP000784294"/>
    </source>
</evidence>
<sequence>MPNLLIARQPEAWPKRLHNITENPPSMPDSATPLMDGRHVSLTEVTVVPPTVENGGIRGKIDSVAEMRAESTVEKRRLVNTLEEVEGAKEARRKHVSARSDMSVGGKGGKMIGSGGKGNEDEPVEEAEHEGEKSTVVRINPLVVTSLPDRTESASIVTMTSAMAYLTPATTNWPAGLVNRRPNTARVRLAHLQYLKNQPQPTQSGGFEARPPIRPGLVTPNGFLQSESDENEDDGQNEELRQTSQCYKYKLKQKYVPKIRPFVALALHRSADGTYLHFGASKPVWGLSSCTEKTRRVSNLRPTLVESFSLLTQSTPGGLTDINVVAETHKSQADAMFKR</sequence>
<comment type="caution">
    <text evidence="2">The sequence shown here is derived from an EMBL/GenBank/DDBJ whole genome shotgun (WGS) entry which is preliminary data.</text>
</comment>
<feature type="region of interest" description="Disordered" evidence="1">
    <location>
        <begin position="90"/>
        <end position="133"/>
    </location>
</feature>